<dbReference type="eggNOG" id="COG0262">
    <property type="taxonomic scope" value="Bacteria"/>
</dbReference>
<name>W5Y180_9CORY</name>
<proteinExistence type="predicted"/>
<feature type="domain" description="Bacterial bifunctional deaminase-reductase C-terminal" evidence="1">
    <location>
        <begin position="3"/>
        <end position="174"/>
    </location>
</feature>
<dbReference type="RefSeq" id="WP_025253009.1">
    <property type="nucleotide sequence ID" value="NZ_CP004353.1"/>
</dbReference>
<dbReference type="AlphaFoldDB" id="W5Y180"/>
<dbReference type="PANTHER" id="PTHR38011">
    <property type="entry name" value="DIHYDROFOLATE REDUCTASE FAMILY PROTEIN (AFU_ORTHOLOGUE AFUA_8G06820)"/>
    <property type="match status" value="1"/>
</dbReference>
<organism evidence="2 3">
    <name type="scientific">Corynebacterium vitaeruminis DSM 20294</name>
    <dbReference type="NCBI Taxonomy" id="1224164"/>
    <lineage>
        <taxon>Bacteria</taxon>
        <taxon>Bacillati</taxon>
        <taxon>Actinomycetota</taxon>
        <taxon>Actinomycetes</taxon>
        <taxon>Mycobacteriales</taxon>
        <taxon>Corynebacteriaceae</taxon>
        <taxon>Corynebacterium</taxon>
    </lineage>
</organism>
<dbReference type="GO" id="GO:0009231">
    <property type="term" value="P:riboflavin biosynthetic process"/>
    <property type="evidence" value="ECO:0007669"/>
    <property type="project" value="InterPro"/>
</dbReference>
<evidence type="ECO:0000313" key="3">
    <source>
        <dbReference type="Proteomes" id="UP000019222"/>
    </source>
</evidence>
<dbReference type="KEGG" id="cvt:B843_08030"/>
<sequence>MPRKLITTLFYSVNGVAEAPNTFQFDSFDDDLARLMSEAIASIDTNILGRVTYQEWAQAFSGPEADPYFGPFINKTRKFVASRTLAPEDITWANSELIEGDLVAFVRELKSSEGGTIAVQGSLSVVRQLVEAGLIDELTLIIHPVIAGSGAGLFDGLATTRLKLLSAKATERGNILATYAPFEA</sequence>
<dbReference type="Gene3D" id="3.40.430.10">
    <property type="entry name" value="Dihydrofolate Reductase, subunit A"/>
    <property type="match status" value="1"/>
</dbReference>
<accession>W5Y180</accession>
<protein>
    <recommendedName>
        <fullName evidence="1">Bacterial bifunctional deaminase-reductase C-terminal domain-containing protein</fullName>
    </recommendedName>
</protein>
<dbReference type="STRING" id="1224164.B843_08030"/>
<dbReference type="InterPro" id="IPR024072">
    <property type="entry name" value="DHFR-like_dom_sf"/>
</dbReference>
<evidence type="ECO:0000259" key="1">
    <source>
        <dbReference type="Pfam" id="PF01872"/>
    </source>
</evidence>
<dbReference type="EMBL" id="CP004353">
    <property type="protein sequence ID" value="AHI22991.1"/>
    <property type="molecule type" value="Genomic_DNA"/>
</dbReference>
<evidence type="ECO:0000313" key="2">
    <source>
        <dbReference type="EMBL" id="AHI22991.1"/>
    </source>
</evidence>
<dbReference type="Pfam" id="PF01872">
    <property type="entry name" value="RibD_C"/>
    <property type="match status" value="1"/>
</dbReference>
<dbReference type="InterPro" id="IPR002734">
    <property type="entry name" value="RibDG_C"/>
</dbReference>
<keyword evidence="3" id="KW-1185">Reference proteome</keyword>
<gene>
    <name evidence="2" type="ORF">B843_08030</name>
</gene>
<dbReference type="PATRIC" id="fig|1224164.3.peg.1617"/>
<dbReference type="GO" id="GO:0008703">
    <property type="term" value="F:5-amino-6-(5-phosphoribosylamino)uracil reductase activity"/>
    <property type="evidence" value="ECO:0007669"/>
    <property type="project" value="InterPro"/>
</dbReference>
<reference evidence="2 3" key="1">
    <citation type="submission" date="2013-02" db="EMBL/GenBank/DDBJ databases">
        <title>The complete genome sequence of Corynebacterium vitaeruminis DSM 20294.</title>
        <authorList>
            <person name="Ruckert C."/>
            <person name="Albersmeier A."/>
            <person name="Kalinowski J."/>
        </authorList>
    </citation>
    <scope>NUCLEOTIDE SEQUENCE [LARGE SCALE GENOMIC DNA]</scope>
    <source>
        <strain evidence="3">ATCC 10234</strain>
    </source>
</reference>
<dbReference type="SUPFAM" id="SSF53597">
    <property type="entry name" value="Dihydrofolate reductase-like"/>
    <property type="match status" value="1"/>
</dbReference>
<dbReference type="Proteomes" id="UP000019222">
    <property type="component" value="Chromosome"/>
</dbReference>
<dbReference type="HOGENOM" id="CLU_043966_1_2_11"/>
<dbReference type="InterPro" id="IPR050765">
    <property type="entry name" value="Riboflavin_Biosynth_HTPR"/>
</dbReference>
<dbReference type="PANTHER" id="PTHR38011:SF2">
    <property type="entry name" value="BIFUNCTIONAL DEAMINASE-REDUCTASE DOMAIN PROTEIN"/>
    <property type="match status" value="1"/>
</dbReference>